<proteinExistence type="predicted"/>
<dbReference type="PRINTS" id="PR00447">
    <property type="entry name" value="NATRESASSCMP"/>
</dbReference>
<comment type="subcellular location">
    <subcellularLocation>
        <location evidence="1">Membrane</location>
        <topology evidence="1">Multi-pass membrane protein</topology>
    </subcellularLocation>
</comment>
<feature type="transmembrane region" description="Helical" evidence="6">
    <location>
        <begin position="122"/>
        <end position="140"/>
    </location>
</feature>
<evidence type="ECO:0000313" key="7">
    <source>
        <dbReference type="EMBL" id="OOM14221.1"/>
    </source>
</evidence>
<feature type="transmembrane region" description="Helical" evidence="6">
    <location>
        <begin position="390"/>
        <end position="411"/>
    </location>
</feature>
<reference evidence="7 8" key="1">
    <citation type="submission" date="2016-05" db="EMBL/GenBank/DDBJ databases">
        <title>Microbial solvent formation.</title>
        <authorList>
            <person name="Poehlein A."/>
            <person name="Montoya Solano J.D."/>
            <person name="Flitsch S."/>
            <person name="Krabben P."/>
            <person name="Duerre P."/>
            <person name="Daniel R."/>
        </authorList>
    </citation>
    <scope>NUCLEOTIDE SEQUENCE [LARGE SCALE GENOMIC DNA]</scope>
    <source>
        <strain evidence="7 8">L1-8</strain>
    </source>
</reference>
<feature type="transmembrane region" description="Helical" evidence="6">
    <location>
        <begin position="152"/>
        <end position="173"/>
    </location>
</feature>
<feature type="transmembrane region" description="Helical" evidence="6">
    <location>
        <begin position="185"/>
        <end position="208"/>
    </location>
</feature>
<name>A0A1S8ND86_CLOSA</name>
<organism evidence="7 8">
    <name type="scientific">Clostridium saccharobutylicum</name>
    <dbReference type="NCBI Taxonomy" id="169679"/>
    <lineage>
        <taxon>Bacteria</taxon>
        <taxon>Bacillati</taxon>
        <taxon>Bacillota</taxon>
        <taxon>Clostridia</taxon>
        <taxon>Eubacteriales</taxon>
        <taxon>Clostridiaceae</taxon>
        <taxon>Clostridium</taxon>
    </lineage>
</organism>
<protein>
    <submittedName>
        <fullName evidence="7">Divalent metal cation transporter MntH</fullName>
    </submittedName>
</protein>
<evidence type="ECO:0000256" key="1">
    <source>
        <dbReference type="ARBA" id="ARBA00004141"/>
    </source>
</evidence>
<evidence type="ECO:0000256" key="6">
    <source>
        <dbReference type="SAM" id="Phobius"/>
    </source>
</evidence>
<dbReference type="NCBIfam" id="NF037982">
    <property type="entry name" value="Nramp_1"/>
    <property type="match status" value="1"/>
</dbReference>
<keyword evidence="3 6" id="KW-0812">Transmembrane</keyword>
<dbReference type="PANTHER" id="PTHR11706:SF33">
    <property type="entry name" value="NATURAL RESISTANCE-ASSOCIATED MACROPHAGE PROTEIN 2"/>
    <property type="match status" value="1"/>
</dbReference>
<dbReference type="GO" id="GO:0005384">
    <property type="term" value="F:manganese ion transmembrane transporter activity"/>
    <property type="evidence" value="ECO:0007669"/>
    <property type="project" value="TreeGrafter"/>
</dbReference>
<dbReference type="GO" id="GO:0034755">
    <property type="term" value="P:iron ion transmembrane transport"/>
    <property type="evidence" value="ECO:0007669"/>
    <property type="project" value="TreeGrafter"/>
</dbReference>
<dbReference type="InterPro" id="IPR001046">
    <property type="entry name" value="NRAMP_fam"/>
</dbReference>
<evidence type="ECO:0000256" key="2">
    <source>
        <dbReference type="ARBA" id="ARBA00022448"/>
    </source>
</evidence>
<dbReference type="Proteomes" id="UP000191154">
    <property type="component" value="Unassembled WGS sequence"/>
</dbReference>
<dbReference type="PANTHER" id="PTHR11706">
    <property type="entry name" value="SOLUTE CARRIER PROTEIN FAMILY 11 MEMBER"/>
    <property type="match status" value="1"/>
</dbReference>
<dbReference type="RefSeq" id="WP_077864505.1">
    <property type="nucleotide sequence ID" value="NZ_LZYZ01000002.1"/>
</dbReference>
<evidence type="ECO:0000313" key="8">
    <source>
        <dbReference type="Proteomes" id="UP000191154"/>
    </source>
</evidence>
<feature type="transmembrane region" description="Helical" evidence="6">
    <location>
        <begin position="280"/>
        <end position="307"/>
    </location>
</feature>
<keyword evidence="2" id="KW-0813">Transport</keyword>
<feature type="transmembrane region" description="Helical" evidence="6">
    <location>
        <begin position="351"/>
        <end position="370"/>
    </location>
</feature>
<evidence type="ECO:0000256" key="3">
    <source>
        <dbReference type="ARBA" id="ARBA00022692"/>
    </source>
</evidence>
<feature type="transmembrane region" description="Helical" evidence="6">
    <location>
        <begin position="44"/>
        <end position="62"/>
    </location>
</feature>
<dbReference type="STRING" id="169679.CSACC_17080"/>
<evidence type="ECO:0000256" key="4">
    <source>
        <dbReference type="ARBA" id="ARBA00022989"/>
    </source>
</evidence>
<comment type="caution">
    <text evidence="7">The sequence shown here is derived from an EMBL/GenBank/DDBJ whole genome shotgun (WGS) entry which is preliminary data.</text>
</comment>
<feature type="transmembrane region" description="Helical" evidence="6">
    <location>
        <begin position="328"/>
        <end position="345"/>
    </location>
</feature>
<dbReference type="GO" id="GO:0015086">
    <property type="term" value="F:cadmium ion transmembrane transporter activity"/>
    <property type="evidence" value="ECO:0007669"/>
    <property type="project" value="TreeGrafter"/>
</dbReference>
<feature type="transmembrane region" description="Helical" evidence="6">
    <location>
        <begin position="238"/>
        <end position="260"/>
    </location>
</feature>
<dbReference type="AlphaFoldDB" id="A0A1S8ND86"/>
<keyword evidence="4 6" id="KW-1133">Transmembrane helix</keyword>
<gene>
    <name evidence="7" type="primary">mntH_2</name>
    <name evidence="7" type="ORF">CLOSAC_10940</name>
</gene>
<dbReference type="GO" id="GO:0005886">
    <property type="term" value="C:plasma membrane"/>
    <property type="evidence" value="ECO:0007669"/>
    <property type="project" value="TreeGrafter"/>
</dbReference>
<feature type="transmembrane region" description="Helical" evidence="6">
    <location>
        <begin position="92"/>
        <end position="116"/>
    </location>
</feature>
<keyword evidence="5 6" id="KW-0472">Membrane</keyword>
<dbReference type="EMBL" id="LZYZ01000002">
    <property type="protein sequence ID" value="OOM14221.1"/>
    <property type="molecule type" value="Genomic_DNA"/>
</dbReference>
<feature type="transmembrane region" description="Helical" evidence="6">
    <location>
        <begin position="12"/>
        <end position="29"/>
    </location>
</feature>
<evidence type="ECO:0000256" key="5">
    <source>
        <dbReference type="ARBA" id="ARBA00023136"/>
    </source>
</evidence>
<sequence>MKNIGRQHNPKLNFLKYIGPGILVTVGFIDPGNWAANVAAGSQYGYQLLWMVTLSTFMLIILQHNAAHLGIATGYCLSECASMFLKPWLSRIILNSAMIAAVSTAMAEILGSAIALNMLFNIPLKLGALLILVFVLFILFTNSYIKLEKIIMGFVSLIGISFLIEVSMVHVPWKEVAVNFVTPKFPYGSIPVIMSVLGAVVMPHNLFLHSEVIQTRQWNLEKEEVIQKQLKYEFMDTLISMLIGLAINSAMIIVSAAIFFSNRVNVTELEQSQQMLKPLLGNAASILFAMALLFAGISSSITAGMAGGSIFAGIYKEPYDIKGSHTKVGIIITLVLATIIIFFINNPFQGLIYSQMLLSIQLPVSIFLQVYLTSSKKVMNKYANSIGNKILLVIIGIVVTVLNIMLLINTINS</sequence>
<accession>A0A1S8ND86</accession>
<dbReference type="Pfam" id="PF01566">
    <property type="entry name" value="Nramp"/>
    <property type="match status" value="1"/>
</dbReference>